<dbReference type="InterPro" id="IPR011933">
    <property type="entry name" value="Double_TM_dom"/>
</dbReference>
<dbReference type="InterPro" id="IPR050768">
    <property type="entry name" value="UPF0353/GerABKA_families"/>
</dbReference>
<dbReference type="PANTHER" id="PTHR22550:SF5">
    <property type="entry name" value="LEUCINE ZIPPER PROTEIN 4"/>
    <property type="match status" value="1"/>
</dbReference>
<keyword evidence="8" id="KW-1185">Reference proteome</keyword>
<keyword evidence="3 5" id="KW-1133">Transmembrane helix</keyword>
<feature type="domain" description="VWFA" evidence="6">
    <location>
        <begin position="92"/>
        <end position="288"/>
    </location>
</feature>
<dbReference type="InterPro" id="IPR036465">
    <property type="entry name" value="vWFA_dom_sf"/>
</dbReference>
<dbReference type="InterPro" id="IPR002035">
    <property type="entry name" value="VWF_A"/>
</dbReference>
<comment type="caution">
    <text evidence="7">The sequence shown here is derived from an EMBL/GenBank/DDBJ whole genome shotgun (WGS) entry which is preliminary data.</text>
</comment>
<keyword evidence="4 5" id="KW-0472">Membrane</keyword>
<feature type="transmembrane region" description="Helical" evidence="5">
    <location>
        <begin position="57"/>
        <end position="74"/>
    </location>
</feature>
<evidence type="ECO:0000256" key="3">
    <source>
        <dbReference type="ARBA" id="ARBA00022989"/>
    </source>
</evidence>
<gene>
    <name evidence="7" type="ORF">B0I03_103220</name>
</gene>
<keyword evidence="1" id="KW-1003">Cell membrane</keyword>
<evidence type="ECO:0000256" key="1">
    <source>
        <dbReference type="ARBA" id="ARBA00022475"/>
    </source>
</evidence>
<keyword evidence="2 5" id="KW-0812">Transmembrane</keyword>
<organism evidence="7 8">
    <name type="scientific">Flavobacterium aquaticum</name>
    <dbReference type="NCBI Taxonomy" id="1236486"/>
    <lineage>
        <taxon>Bacteria</taxon>
        <taxon>Pseudomonadati</taxon>
        <taxon>Bacteroidota</taxon>
        <taxon>Flavobacteriia</taxon>
        <taxon>Flavobacteriales</taxon>
        <taxon>Flavobacteriaceae</taxon>
        <taxon>Flavobacterium</taxon>
    </lineage>
</organism>
<dbReference type="Proteomes" id="UP000249620">
    <property type="component" value="Unassembled WGS sequence"/>
</dbReference>
<dbReference type="NCBIfam" id="TIGR02226">
    <property type="entry name" value="two_anch"/>
    <property type="match status" value="1"/>
</dbReference>
<proteinExistence type="predicted"/>
<name>A0A327YRG5_9FLAO</name>
<dbReference type="Gene3D" id="3.40.50.410">
    <property type="entry name" value="von Willebrand factor, type A domain"/>
    <property type="match status" value="1"/>
</dbReference>
<evidence type="ECO:0000256" key="5">
    <source>
        <dbReference type="SAM" id="Phobius"/>
    </source>
</evidence>
<dbReference type="OrthoDB" id="6206554at2"/>
<dbReference type="SUPFAM" id="SSF53300">
    <property type="entry name" value="vWA-like"/>
    <property type="match status" value="1"/>
</dbReference>
<evidence type="ECO:0000259" key="6">
    <source>
        <dbReference type="PROSITE" id="PS50234"/>
    </source>
</evidence>
<dbReference type="Pfam" id="PF00092">
    <property type="entry name" value="VWA"/>
    <property type="match status" value="1"/>
</dbReference>
<dbReference type="InterPro" id="IPR024163">
    <property type="entry name" value="Aerotolerance_reg_N"/>
</dbReference>
<dbReference type="PROSITE" id="PS50234">
    <property type="entry name" value="VWFA"/>
    <property type="match status" value="1"/>
</dbReference>
<evidence type="ECO:0000256" key="4">
    <source>
        <dbReference type="ARBA" id="ARBA00023136"/>
    </source>
</evidence>
<dbReference type="AlphaFoldDB" id="A0A327YRG5"/>
<evidence type="ECO:0000313" key="7">
    <source>
        <dbReference type="EMBL" id="RAK23754.1"/>
    </source>
</evidence>
<accession>A0A327YRG5</accession>
<dbReference type="RefSeq" id="WP_111566578.1">
    <property type="nucleotide sequence ID" value="NZ_QLMI01000003.1"/>
</dbReference>
<dbReference type="PANTHER" id="PTHR22550">
    <property type="entry name" value="SPORE GERMINATION PROTEIN"/>
    <property type="match status" value="1"/>
</dbReference>
<dbReference type="EMBL" id="QLMI01000003">
    <property type="protein sequence ID" value="RAK23754.1"/>
    <property type="molecule type" value="Genomic_DNA"/>
</dbReference>
<feature type="transmembrane region" description="Helical" evidence="5">
    <location>
        <begin position="6"/>
        <end position="27"/>
    </location>
</feature>
<reference evidence="7 8" key="1">
    <citation type="submission" date="2018-06" db="EMBL/GenBank/DDBJ databases">
        <title>Genomic Encyclopedia of Type Strains, Phase III (KMG-III): the genomes of soil and plant-associated and newly described type strains.</title>
        <authorList>
            <person name="Whitman W."/>
        </authorList>
    </citation>
    <scope>NUCLEOTIDE SEQUENCE [LARGE SCALE GENOMIC DNA]</scope>
    <source>
        <strain evidence="7 8">CGMCC 1.12398</strain>
    </source>
</reference>
<sequence>MGKVTFLNPEFLWFFLVLPIAIGWLFYKRNQLSATVKMSSLEPFKQNRTFLAKAKPFLYVLRILALSSIIIALARPRSVDVTSKSKTTKGIDIVMAIDVSSSMLANDLKPNRLEALKKVASIFVQDRINDRIGLVVYAGESYTRTPVTSDKTIILQSLKTIEYDDSIIADGTGIGVGLATAINRIKDSKAKSRIIILLTDGVNNSGTIDPRTASEIAKEYGIKVYTIGIGTNGQAMFPVAKDANGKLVFRKMPVEIDESLMKEIAKATDAKYFRATSNKKLQAIYNEINKLETTEIDEKKFYNYDEKYKPFVLIAFVLLGVEVLLRNSVFRGIV</sequence>
<evidence type="ECO:0000256" key="2">
    <source>
        <dbReference type="ARBA" id="ARBA00022692"/>
    </source>
</evidence>
<evidence type="ECO:0000313" key="8">
    <source>
        <dbReference type="Proteomes" id="UP000249620"/>
    </source>
</evidence>
<dbReference type="SMART" id="SM00327">
    <property type="entry name" value="VWA"/>
    <property type="match status" value="1"/>
</dbReference>
<protein>
    <submittedName>
        <fullName evidence="7">Ca-activated chloride channel family protein</fullName>
    </submittedName>
</protein>
<dbReference type="Pfam" id="PF07584">
    <property type="entry name" value="BatA"/>
    <property type="match status" value="1"/>
</dbReference>